<evidence type="ECO:0000256" key="6">
    <source>
        <dbReference type="ARBA" id="ARBA00022840"/>
    </source>
</evidence>
<organism evidence="10 11">
    <name type="scientific">Elasticomyces elasticus</name>
    <dbReference type="NCBI Taxonomy" id="574655"/>
    <lineage>
        <taxon>Eukaryota</taxon>
        <taxon>Fungi</taxon>
        <taxon>Dikarya</taxon>
        <taxon>Ascomycota</taxon>
        <taxon>Pezizomycotina</taxon>
        <taxon>Dothideomycetes</taxon>
        <taxon>Dothideomycetidae</taxon>
        <taxon>Mycosphaerellales</taxon>
        <taxon>Teratosphaeriaceae</taxon>
        <taxon>Elasticomyces</taxon>
    </lineage>
</organism>
<keyword evidence="5" id="KW-0418">Kinase</keyword>
<comment type="caution">
    <text evidence="10">The sequence shown here is derived from an EMBL/GenBank/DDBJ whole genome shotgun (WGS) entry which is preliminary data.</text>
</comment>
<feature type="domain" description="Protein kinase" evidence="9">
    <location>
        <begin position="1"/>
        <end position="320"/>
    </location>
</feature>
<dbReference type="EC" id="2.7.11.1" evidence="1"/>
<sequence length="354" mass="39558">MNSILSRLAYVHRDDDQSSGRDKVLRQSPIATADDFRASDDTYERLKKLKLGSQGEEAQILLGKLKPHPNIIRAFNIEPSHEPGRRLMFMEYCSGGDLADQLDHFAKLKPRHCSPYPVARRHRRCLVPEVFLLHVFVSLAEALAYTHHGLRRSASGEYVEYANHEAVIHAEIKPDNVLLRWPTNGNPTASPSGLPDIVLTDFGSSRLASQSKGTAGTEEYLAPEVRAISALKTINKELYAQAHRNPNIVTTASDIYQLGGVVYELSTHELWPCNRETGRLQLRKEYPRQTLRGLEKSLAWCLEPKPTARPQATAHKYTGLLGGTEDLRAQRDGMAEAYGALPKRVWSAPGTIHV</sequence>
<keyword evidence="3" id="KW-0808">Transferase</keyword>
<dbReference type="SMART" id="SM00220">
    <property type="entry name" value="S_TKc"/>
    <property type="match status" value="1"/>
</dbReference>
<dbReference type="PROSITE" id="PS50011">
    <property type="entry name" value="PROTEIN_KINASE_DOM"/>
    <property type="match status" value="1"/>
</dbReference>
<evidence type="ECO:0000313" key="10">
    <source>
        <dbReference type="EMBL" id="KAK5706921.1"/>
    </source>
</evidence>
<dbReference type="EMBL" id="JAVRQU010000002">
    <property type="protein sequence ID" value="KAK5706921.1"/>
    <property type="molecule type" value="Genomic_DNA"/>
</dbReference>
<dbReference type="GO" id="GO:0005634">
    <property type="term" value="C:nucleus"/>
    <property type="evidence" value="ECO:0007669"/>
    <property type="project" value="TreeGrafter"/>
</dbReference>
<evidence type="ECO:0000256" key="5">
    <source>
        <dbReference type="ARBA" id="ARBA00022777"/>
    </source>
</evidence>
<dbReference type="GO" id="GO:0004674">
    <property type="term" value="F:protein serine/threonine kinase activity"/>
    <property type="evidence" value="ECO:0007669"/>
    <property type="project" value="UniProtKB-KW"/>
</dbReference>
<evidence type="ECO:0000259" key="9">
    <source>
        <dbReference type="PROSITE" id="PS50011"/>
    </source>
</evidence>
<accession>A0AAN7WIK0</accession>
<reference evidence="10" key="1">
    <citation type="submission" date="2023-08" db="EMBL/GenBank/DDBJ databases">
        <title>Black Yeasts Isolated from many extreme environments.</title>
        <authorList>
            <person name="Coleine C."/>
            <person name="Stajich J.E."/>
            <person name="Selbmann L."/>
        </authorList>
    </citation>
    <scope>NUCLEOTIDE SEQUENCE</scope>
    <source>
        <strain evidence="10">CCFEE 5810</strain>
    </source>
</reference>
<evidence type="ECO:0000256" key="3">
    <source>
        <dbReference type="ARBA" id="ARBA00022679"/>
    </source>
</evidence>
<name>A0AAN7WIK0_9PEZI</name>
<dbReference type="PANTHER" id="PTHR43671">
    <property type="entry name" value="SERINE/THREONINE-PROTEIN KINASE NEK"/>
    <property type="match status" value="1"/>
</dbReference>
<keyword evidence="2" id="KW-0723">Serine/threonine-protein kinase</keyword>
<dbReference type="Pfam" id="PF00069">
    <property type="entry name" value="Pkinase"/>
    <property type="match status" value="1"/>
</dbReference>
<dbReference type="SUPFAM" id="SSF56112">
    <property type="entry name" value="Protein kinase-like (PK-like)"/>
    <property type="match status" value="1"/>
</dbReference>
<evidence type="ECO:0000256" key="2">
    <source>
        <dbReference type="ARBA" id="ARBA00022527"/>
    </source>
</evidence>
<keyword evidence="4" id="KW-0547">Nucleotide-binding</keyword>
<evidence type="ECO:0000256" key="8">
    <source>
        <dbReference type="ARBA" id="ARBA00048679"/>
    </source>
</evidence>
<dbReference type="InterPro" id="IPR011009">
    <property type="entry name" value="Kinase-like_dom_sf"/>
</dbReference>
<dbReference type="PANTHER" id="PTHR43671:SF98">
    <property type="entry name" value="SERINE_THREONINE-PROTEIN KINASE NEK11"/>
    <property type="match status" value="1"/>
</dbReference>
<dbReference type="Proteomes" id="UP001310594">
    <property type="component" value="Unassembled WGS sequence"/>
</dbReference>
<protein>
    <recommendedName>
        <fullName evidence="1">non-specific serine/threonine protein kinase</fullName>
        <ecNumber evidence="1">2.7.11.1</ecNumber>
    </recommendedName>
</protein>
<dbReference type="GO" id="GO:0005524">
    <property type="term" value="F:ATP binding"/>
    <property type="evidence" value="ECO:0007669"/>
    <property type="project" value="UniProtKB-KW"/>
</dbReference>
<comment type="catalytic activity">
    <reaction evidence="7">
        <text>L-threonyl-[protein] + ATP = O-phospho-L-threonyl-[protein] + ADP + H(+)</text>
        <dbReference type="Rhea" id="RHEA:46608"/>
        <dbReference type="Rhea" id="RHEA-COMP:11060"/>
        <dbReference type="Rhea" id="RHEA-COMP:11605"/>
        <dbReference type="ChEBI" id="CHEBI:15378"/>
        <dbReference type="ChEBI" id="CHEBI:30013"/>
        <dbReference type="ChEBI" id="CHEBI:30616"/>
        <dbReference type="ChEBI" id="CHEBI:61977"/>
        <dbReference type="ChEBI" id="CHEBI:456216"/>
        <dbReference type="EC" id="2.7.11.1"/>
    </reaction>
</comment>
<dbReference type="AlphaFoldDB" id="A0AAN7WIK0"/>
<comment type="catalytic activity">
    <reaction evidence="8">
        <text>L-seryl-[protein] + ATP = O-phospho-L-seryl-[protein] + ADP + H(+)</text>
        <dbReference type="Rhea" id="RHEA:17989"/>
        <dbReference type="Rhea" id="RHEA-COMP:9863"/>
        <dbReference type="Rhea" id="RHEA-COMP:11604"/>
        <dbReference type="ChEBI" id="CHEBI:15378"/>
        <dbReference type="ChEBI" id="CHEBI:29999"/>
        <dbReference type="ChEBI" id="CHEBI:30616"/>
        <dbReference type="ChEBI" id="CHEBI:83421"/>
        <dbReference type="ChEBI" id="CHEBI:456216"/>
        <dbReference type="EC" id="2.7.11.1"/>
    </reaction>
</comment>
<keyword evidence="6" id="KW-0067">ATP-binding</keyword>
<evidence type="ECO:0000256" key="1">
    <source>
        <dbReference type="ARBA" id="ARBA00012513"/>
    </source>
</evidence>
<evidence type="ECO:0000256" key="7">
    <source>
        <dbReference type="ARBA" id="ARBA00047899"/>
    </source>
</evidence>
<dbReference type="InterPro" id="IPR050660">
    <property type="entry name" value="NEK_Ser/Thr_kinase"/>
</dbReference>
<dbReference type="Gene3D" id="1.10.510.10">
    <property type="entry name" value="Transferase(Phosphotransferase) domain 1"/>
    <property type="match status" value="1"/>
</dbReference>
<evidence type="ECO:0000256" key="4">
    <source>
        <dbReference type="ARBA" id="ARBA00022741"/>
    </source>
</evidence>
<evidence type="ECO:0000313" key="11">
    <source>
        <dbReference type="Proteomes" id="UP001310594"/>
    </source>
</evidence>
<proteinExistence type="predicted"/>
<dbReference type="InterPro" id="IPR000719">
    <property type="entry name" value="Prot_kinase_dom"/>
</dbReference>
<dbReference type="Gene3D" id="3.30.200.20">
    <property type="entry name" value="Phosphorylase Kinase, domain 1"/>
    <property type="match status" value="1"/>
</dbReference>
<gene>
    <name evidence="10" type="ORF">LTR97_001913</name>
</gene>